<organism evidence="2 3">
    <name type="scientific">Pseudomonas fluorescens</name>
    <dbReference type="NCBI Taxonomy" id="294"/>
    <lineage>
        <taxon>Bacteria</taxon>
        <taxon>Pseudomonadati</taxon>
        <taxon>Pseudomonadota</taxon>
        <taxon>Gammaproteobacteria</taxon>
        <taxon>Pseudomonadales</taxon>
        <taxon>Pseudomonadaceae</taxon>
        <taxon>Pseudomonas</taxon>
    </lineage>
</organism>
<keyword evidence="1" id="KW-0732">Signal</keyword>
<dbReference type="RefSeq" id="WP_145963500.1">
    <property type="nucleotide sequence ID" value="NZ_CBCRXZ010000002.1"/>
</dbReference>
<reference evidence="2 3" key="1">
    <citation type="submission" date="2018-06" db="EMBL/GenBank/DDBJ databases">
        <authorList>
            <consortium name="Pathogen Informatics"/>
            <person name="Doyle S."/>
        </authorList>
    </citation>
    <scope>NUCLEOTIDE SEQUENCE [LARGE SCALE GENOMIC DNA]</scope>
    <source>
        <strain evidence="2 3">NCTC10038</strain>
    </source>
</reference>
<feature type="chain" id="PRO_5032687978" description="Lipoprotein" evidence="1">
    <location>
        <begin position="20"/>
        <end position="101"/>
    </location>
</feature>
<feature type="signal peptide" evidence="1">
    <location>
        <begin position="1"/>
        <end position="19"/>
    </location>
</feature>
<protein>
    <recommendedName>
        <fullName evidence="4">Lipoprotein</fullName>
    </recommendedName>
</protein>
<evidence type="ECO:0008006" key="4">
    <source>
        <dbReference type="Google" id="ProtNLM"/>
    </source>
</evidence>
<evidence type="ECO:0000313" key="3">
    <source>
        <dbReference type="Proteomes" id="UP000248640"/>
    </source>
</evidence>
<accession>A0A8B4IA25</accession>
<proteinExistence type="predicted"/>
<dbReference type="GeneID" id="61639948"/>
<dbReference type="EMBL" id="LS483372">
    <property type="protein sequence ID" value="SQF91870.1"/>
    <property type="molecule type" value="Genomic_DNA"/>
</dbReference>
<name>A0A8B4IA25_PSEFL</name>
<dbReference type="AlphaFoldDB" id="A0A8B4IA25"/>
<evidence type="ECO:0000256" key="1">
    <source>
        <dbReference type="SAM" id="SignalP"/>
    </source>
</evidence>
<gene>
    <name evidence="2" type="ORF">NCTC10038_03298</name>
</gene>
<evidence type="ECO:0000313" key="2">
    <source>
        <dbReference type="EMBL" id="SQF91870.1"/>
    </source>
</evidence>
<sequence length="101" mass="10981">MNILSKLACAVALSFSLCAASFADTIPQEKSAALFYAMSSLSSGAKDTTIRSTTCTLGLFDCKQRELGPMSHDECESMAVLTKQSSREPWYRDVSVICLSR</sequence>
<dbReference type="Proteomes" id="UP000248640">
    <property type="component" value="Chromosome 1"/>
</dbReference>